<gene>
    <name evidence="1" type="ORF">ME5_01636</name>
</gene>
<protein>
    <submittedName>
        <fullName evidence="1">Uncharacterized protein</fullName>
    </submittedName>
</protein>
<dbReference type="OrthoDB" id="7926673at2"/>
<dbReference type="HOGENOM" id="CLU_1318816_0_0_5"/>
<dbReference type="EMBL" id="AIMB01000008">
    <property type="protein sequence ID" value="EJF89085.1"/>
    <property type="molecule type" value="Genomic_DNA"/>
</dbReference>
<accession>J1JWW3</accession>
<reference evidence="1 2" key="1">
    <citation type="submission" date="2012-03" db="EMBL/GenBank/DDBJ databases">
        <title>The Genome Sequence of Bartonella tamiae Th239.</title>
        <authorList>
            <consortium name="The Broad Institute Genome Sequencing Platform"/>
            <consortium name="The Broad Institute Genome Sequencing Center for Infectious Disease"/>
            <person name="Feldgarden M."/>
            <person name="Kirby J."/>
            <person name="Kosoy M."/>
            <person name="Birtles R."/>
            <person name="Probert W.S."/>
            <person name="Chiaraviglio L."/>
            <person name="Young S.K."/>
            <person name="Zeng Q."/>
            <person name="Gargeya S."/>
            <person name="Fitzgerald M."/>
            <person name="Haas B."/>
            <person name="Abouelleil A."/>
            <person name="Alvarado L."/>
            <person name="Arachchi H.M."/>
            <person name="Berlin A."/>
            <person name="Chapman S.B."/>
            <person name="Gearin G."/>
            <person name="Goldberg J."/>
            <person name="Griggs A."/>
            <person name="Gujja S."/>
            <person name="Hansen M."/>
            <person name="Heiman D."/>
            <person name="Howarth C."/>
            <person name="Larimer J."/>
            <person name="Lui A."/>
            <person name="MacDonald P.J.P."/>
            <person name="McCowen C."/>
            <person name="Montmayeur A."/>
            <person name="Murphy C."/>
            <person name="Neiman D."/>
            <person name="Pearson M."/>
            <person name="Priest M."/>
            <person name="Roberts A."/>
            <person name="Saif S."/>
            <person name="Shea T."/>
            <person name="Sisk P."/>
            <person name="Stolte C."/>
            <person name="Sykes S."/>
            <person name="Wortman J."/>
            <person name="Nusbaum C."/>
            <person name="Birren B."/>
        </authorList>
    </citation>
    <scope>NUCLEOTIDE SEQUENCE [LARGE SCALE GENOMIC DNA]</scope>
    <source>
        <strain evidence="1 2">Th239</strain>
    </source>
</reference>
<keyword evidence="2" id="KW-1185">Reference proteome</keyword>
<dbReference type="Proteomes" id="UP000008952">
    <property type="component" value="Unassembled WGS sequence"/>
</dbReference>
<sequence>MTALNQNKLQILIPDSFYDANFQDWQITDNANNKAPIISGRCLNLMKNASLFPYRLDKGKMIAPLFSKEQKDTMQNSYTKTFLYAPNPLGLWALDFFHKNIGHSRPPKTKMQDENHESESLLPLHKIDALILNNSLFYTQFSIAFMRLRLKNERRLMGSDVPSRFMMRALRRHLAVADYFYFHVGQWLCLTEDVPQKLQYCKNKIRWL</sequence>
<dbReference type="eggNOG" id="ENOG50313G7">
    <property type="taxonomic scope" value="Bacteria"/>
</dbReference>
<evidence type="ECO:0000313" key="2">
    <source>
        <dbReference type="Proteomes" id="UP000008952"/>
    </source>
</evidence>
<organism evidence="1 2">
    <name type="scientific">Bartonella tamiae Th239</name>
    <dbReference type="NCBI Taxonomy" id="1094558"/>
    <lineage>
        <taxon>Bacteria</taxon>
        <taxon>Pseudomonadati</taxon>
        <taxon>Pseudomonadota</taxon>
        <taxon>Alphaproteobacteria</taxon>
        <taxon>Hyphomicrobiales</taxon>
        <taxon>Bartonellaceae</taxon>
        <taxon>Bartonella</taxon>
    </lineage>
</organism>
<dbReference type="AlphaFoldDB" id="J1JWW3"/>
<name>J1JWW3_9HYPH</name>
<dbReference type="PATRIC" id="fig|1094558.3.peg.1752"/>
<comment type="caution">
    <text evidence="1">The sequence shown here is derived from an EMBL/GenBank/DDBJ whole genome shotgun (WGS) entry which is preliminary data.</text>
</comment>
<proteinExistence type="predicted"/>
<evidence type="ECO:0000313" key="1">
    <source>
        <dbReference type="EMBL" id="EJF89085.1"/>
    </source>
</evidence>